<evidence type="ECO:0000256" key="5">
    <source>
        <dbReference type="SAM" id="Phobius"/>
    </source>
</evidence>
<name>A0A8J2KZF5_9HEXA</name>
<evidence type="ECO:0000256" key="3">
    <source>
        <dbReference type="ARBA" id="ARBA00022989"/>
    </source>
</evidence>
<dbReference type="PANTHER" id="PTHR45902">
    <property type="entry name" value="LATROPHILIN RECEPTOR-LIKE PROTEIN A"/>
    <property type="match status" value="1"/>
</dbReference>
<feature type="transmembrane region" description="Helical" evidence="5">
    <location>
        <begin position="33"/>
        <end position="56"/>
    </location>
</feature>
<dbReference type="GO" id="GO:0004930">
    <property type="term" value="F:G protein-coupled receptor activity"/>
    <property type="evidence" value="ECO:0007669"/>
    <property type="project" value="InterPro"/>
</dbReference>
<dbReference type="InterPro" id="IPR000832">
    <property type="entry name" value="GPCR_2_secretin-like"/>
</dbReference>
<dbReference type="GO" id="GO:0016020">
    <property type="term" value="C:membrane"/>
    <property type="evidence" value="ECO:0007669"/>
    <property type="project" value="UniProtKB-SubCell"/>
</dbReference>
<evidence type="ECO:0000259" key="6">
    <source>
        <dbReference type="PROSITE" id="PS50261"/>
    </source>
</evidence>
<accession>A0A8J2KZF5</accession>
<feature type="non-terminal residue" evidence="7">
    <location>
        <position position="98"/>
    </location>
</feature>
<keyword evidence="2 5" id="KW-0812">Transmembrane</keyword>
<protein>
    <recommendedName>
        <fullName evidence="6">G-protein coupled receptors family 2 profile 2 domain-containing protein</fullName>
    </recommendedName>
</protein>
<dbReference type="AlphaFoldDB" id="A0A8J2KZF5"/>
<keyword evidence="3 5" id="KW-1133">Transmembrane helix</keyword>
<evidence type="ECO:0000313" key="8">
    <source>
        <dbReference type="Proteomes" id="UP000708208"/>
    </source>
</evidence>
<dbReference type="InterPro" id="IPR017981">
    <property type="entry name" value="GPCR_2-like_7TM"/>
</dbReference>
<keyword evidence="4 5" id="KW-0472">Membrane</keyword>
<evidence type="ECO:0000256" key="2">
    <source>
        <dbReference type="ARBA" id="ARBA00022692"/>
    </source>
</evidence>
<reference evidence="7" key="1">
    <citation type="submission" date="2021-06" db="EMBL/GenBank/DDBJ databases">
        <authorList>
            <person name="Hodson N. C."/>
            <person name="Mongue J. A."/>
            <person name="Jaron S. K."/>
        </authorList>
    </citation>
    <scope>NUCLEOTIDE SEQUENCE</scope>
</reference>
<feature type="domain" description="G-protein coupled receptors family 2 profile 2" evidence="6">
    <location>
        <begin position="1"/>
        <end position="98"/>
    </location>
</feature>
<dbReference type="PANTHER" id="PTHR45902:SF1">
    <property type="entry name" value="LATROPHILIN RECEPTOR-LIKE PROTEIN A"/>
    <property type="match status" value="1"/>
</dbReference>
<dbReference type="Proteomes" id="UP000708208">
    <property type="component" value="Unassembled WGS sequence"/>
</dbReference>
<evidence type="ECO:0000256" key="4">
    <source>
        <dbReference type="ARBA" id="ARBA00023136"/>
    </source>
</evidence>
<comment type="caution">
    <text evidence="7">The sequence shown here is derived from an EMBL/GenBank/DDBJ whole genome shotgun (WGS) entry which is preliminary data.</text>
</comment>
<organism evidence="7 8">
    <name type="scientific">Allacma fusca</name>
    <dbReference type="NCBI Taxonomy" id="39272"/>
    <lineage>
        <taxon>Eukaryota</taxon>
        <taxon>Metazoa</taxon>
        <taxon>Ecdysozoa</taxon>
        <taxon>Arthropoda</taxon>
        <taxon>Hexapoda</taxon>
        <taxon>Collembola</taxon>
        <taxon>Symphypleona</taxon>
        <taxon>Sminthuridae</taxon>
        <taxon>Allacma</taxon>
    </lineage>
</organism>
<evidence type="ECO:0000256" key="1">
    <source>
        <dbReference type="ARBA" id="ARBA00004141"/>
    </source>
</evidence>
<comment type="subcellular location">
    <subcellularLocation>
        <location evidence="1">Membrane</location>
        <topology evidence="1">Multi-pass membrane protein</topology>
    </subcellularLocation>
</comment>
<dbReference type="InterPro" id="IPR053231">
    <property type="entry name" value="GPCR_LN-TM7"/>
</dbReference>
<sequence length="98" mass="11276">TSMFFTYILLGLTHIIGARYYNIIGSTYCYVHGVLTHFCFLSTFCWLTLISFDLWWTFRSVTPSKKKVDKRLYVHMCIGWGIPALIVIISVCLDLAIG</sequence>
<dbReference type="PROSITE" id="PS50261">
    <property type="entry name" value="G_PROTEIN_RECEP_F2_4"/>
    <property type="match status" value="1"/>
</dbReference>
<dbReference type="OrthoDB" id="7683403at2759"/>
<dbReference type="GO" id="GO:0007166">
    <property type="term" value="P:cell surface receptor signaling pathway"/>
    <property type="evidence" value="ECO:0007669"/>
    <property type="project" value="InterPro"/>
</dbReference>
<gene>
    <name evidence="7" type="ORF">AFUS01_LOCUS33137</name>
</gene>
<feature type="transmembrane region" description="Helical" evidence="5">
    <location>
        <begin position="77"/>
        <end position="97"/>
    </location>
</feature>
<dbReference type="Pfam" id="PF00002">
    <property type="entry name" value="7tm_2"/>
    <property type="match status" value="1"/>
</dbReference>
<feature type="non-terminal residue" evidence="7">
    <location>
        <position position="1"/>
    </location>
</feature>
<evidence type="ECO:0000313" key="7">
    <source>
        <dbReference type="EMBL" id="CAG7822892.1"/>
    </source>
</evidence>
<proteinExistence type="predicted"/>
<keyword evidence="8" id="KW-1185">Reference proteome</keyword>
<dbReference type="EMBL" id="CAJVCH010527786">
    <property type="protein sequence ID" value="CAG7822892.1"/>
    <property type="molecule type" value="Genomic_DNA"/>
</dbReference>